<dbReference type="AlphaFoldDB" id="A0AA94KZR4"/>
<evidence type="ECO:0000259" key="6">
    <source>
        <dbReference type="PROSITE" id="PS51352"/>
    </source>
</evidence>
<evidence type="ECO:0000256" key="5">
    <source>
        <dbReference type="RuleBase" id="RU000499"/>
    </source>
</evidence>
<dbReference type="PRINTS" id="PR01011">
    <property type="entry name" value="GLUTPROXDASE"/>
</dbReference>
<dbReference type="InterPro" id="IPR013766">
    <property type="entry name" value="Thioredoxin_domain"/>
</dbReference>
<evidence type="ECO:0000256" key="4">
    <source>
        <dbReference type="PIRSR" id="PIRSR000303-1"/>
    </source>
</evidence>
<dbReference type="PROSITE" id="PS51355">
    <property type="entry name" value="GLUTATHIONE_PEROXID_3"/>
    <property type="match status" value="1"/>
</dbReference>
<dbReference type="PANTHER" id="PTHR11592:SF78">
    <property type="entry name" value="GLUTATHIONE PEROXIDASE"/>
    <property type="match status" value="1"/>
</dbReference>
<evidence type="ECO:0000313" key="8">
    <source>
        <dbReference type="Proteomes" id="UP000198506"/>
    </source>
</evidence>
<organism evidence="7 8">
    <name type="scientific">Agrococcus baldri</name>
    <dbReference type="NCBI Taxonomy" id="153730"/>
    <lineage>
        <taxon>Bacteria</taxon>
        <taxon>Bacillati</taxon>
        <taxon>Actinomycetota</taxon>
        <taxon>Actinomycetes</taxon>
        <taxon>Micrococcales</taxon>
        <taxon>Microbacteriaceae</taxon>
        <taxon>Agrococcus</taxon>
    </lineage>
</organism>
<evidence type="ECO:0000256" key="3">
    <source>
        <dbReference type="ARBA" id="ARBA00023002"/>
    </source>
</evidence>
<comment type="similarity">
    <text evidence="1 5">Belongs to the glutathione peroxidase family.</text>
</comment>
<gene>
    <name evidence="7" type="ORF">SAMN04487783_1617</name>
</gene>
<dbReference type="InterPro" id="IPR036249">
    <property type="entry name" value="Thioredoxin-like_sf"/>
</dbReference>
<dbReference type="CDD" id="cd00340">
    <property type="entry name" value="GSH_Peroxidase"/>
    <property type="match status" value="1"/>
</dbReference>
<dbReference type="GO" id="GO:0004601">
    <property type="term" value="F:peroxidase activity"/>
    <property type="evidence" value="ECO:0007669"/>
    <property type="project" value="UniProtKB-KW"/>
</dbReference>
<dbReference type="InterPro" id="IPR029759">
    <property type="entry name" value="GPX_AS"/>
</dbReference>
<dbReference type="Pfam" id="PF00255">
    <property type="entry name" value="GSHPx"/>
    <property type="match status" value="1"/>
</dbReference>
<keyword evidence="3 5" id="KW-0560">Oxidoreductase</keyword>
<evidence type="ECO:0000313" key="7">
    <source>
        <dbReference type="EMBL" id="SFS11705.1"/>
    </source>
</evidence>
<feature type="domain" description="Thioredoxin" evidence="6">
    <location>
        <begin position="1"/>
        <end position="159"/>
    </location>
</feature>
<dbReference type="EMBL" id="FOZN01000002">
    <property type="protein sequence ID" value="SFS11705.1"/>
    <property type="molecule type" value="Genomic_DNA"/>
</dbReference>
<comment type="caution">
    <text evidence="7">The sequence shown here is derived from an EMBL/GenBank/DDBJ whole genome shotgun (WGS) entry which is preliminary data.</text>
</comment>
<feature type="active site" evidence="4">
    <location>
        <position position="36"/>
    </location>
</feature>
<dbReference type="SUPFAM" id="SSF52833">
    <property type="entry name" value="Thioredoxin-like"/>
    <property type="match status" value="1"/>
</dbReference>
<proteinExistence type="inferred from homology"/>
<accession>A0AA94KZR4</accession>
<reference evidence="7 8" key="1">
    <citation type="submission" date="2016-10" db="EMBL/GenBank/DDBJ databases">
        <authorList>
            <person name="Varghese N."/>
            <person name="Submissions S."/>
        </authorList>
    </citation>
    <scope>NUCLEOTIDE SEQUENCE [LARGE SCALE GENOMIC DNA]</scope>
    <source>
        <strain evidence="7 8">IAM 15147</strain>
    </source>
</reference>
<dbReference type="Proteomes" id="UP000198506">
    <property type="component" value="Unassembled WGS sequence"/>
</dbReference>
<keyword evidence="2 5" id="KW-0575">Peroxidase</keyword>
<evidence type="ECO:0000256" key="2">
    <source>
        <dbReference type="ARBA" id="ARBA00022559"/>
    </source>
</evidence>
<dbReference type="PANTHER" id="PTHR11592">
    <property type="entry name" value="GLUTATHIONE PEROXIDASE"/>
    <property type="match status" value="1"/>
</dbReference>
<dbReference type="FunFam" id="3.40.30.10:FF:000010">
    <property type="entry name" value="Glutathione peroxidase"/>
    <property type="match status" value="1"/>
</dbReference>
<dbReference type="InterPro" id="IPR029760">
    <property type="entry name" value="GPX_CS"/>
</dbReference>
<protein>
    <recommendedName>
        <fullName evidence="5">Glutathione peroxidase</fullName>
    </recommendedName>
</protein>
<dbReference type="InterPro" id="IPR000889">
    <property type="entry name" value="Glutathione_peroxidase"/>
</dbReference>
<name>A0AA94KZR4_9MICO</name>
<dbReference type="PROSITE" id="PS51352">
    <property type="entry name" value="THIOREDOXIN_2"/>
    <property type="match status" value="1"/>
</dbReference>
<dbReference type="PROSITE" id="PS00460">
    <property type="entry name" value="GLUTATHIONE_PEROXID_1"/>
    <property type="match status" value="1"/>
</dbReference>
<dbReference type="PIRSF" id="PIRSF000303">
    <property type="entry name" value="Glutathion_perox"/>
    <property type="match status" value="1"/>
</dbReference>
<sequence>MTKLSDFQAQALTGGELDLAATDGKVVLVVNTATECGFASQFPALEQLWQELEPQGLVVLGFPSNQFGGQEPGSSEQIAEVCERNFGVSFPLAAKIDVNGPDTHPIYQWLKNEKKGMIGGAIKWNFTKFLIGRDGTVLERYASAKAPADIRADIERALAEPGVAAA</sequence>
<dbReference type="Gene3D" id="3.40.30.10">
    <property type="entry name" value="Glutaredoxin"/>
    <property type="match status" value="1"/>
</dbReference>
<dbReference type="PROSITE" id="PS00763">
    <property type="entry name" value="GLUTATHIONE_PEROXID_2"/>
    <property type="match status" value="1"/>
</dbReference>
<keyword evidence="8" id="KW-1185">Reference proteome</keyword>
<dbReference type="RefSeq" id="WP_092917569.1">
    <property type="nucleotide sequence ID" value="NZ_FOZN01000002.1"/>
</dbReference>
<dbReference type="GO" id="GO:0034599">
    <property type="term" value="P:cellular response to oxidative stress"/>
    <property type="evidence" value="ECO:0007669"/>
    <property type="project" value="TreeGrafter"/>
</dbReference>
<evidence type="ECO:0000256" key="1">
    <source>
        <dbReference type="ARBA" id="ARBA00006926"/>
    </source>
</evidence>